<gene>
    <name evidence="1" type="ORF">MLD38_003056</name>
</gene>
<name>A0ACB9S561_9MYRT</name>
<organism evidence="1 2">
    <name type="scientific">Melastoma candidum</name>
    <dbReference type="NCBI Taxonomy" id="119954"/>
    <lineage>
        <taxon>Eukaryota</taxon>
        <taxon>Viridiplantae</taxon>
        <taxon>Streptophyta</taxon>
        <taxon>Embryophyta</taxon>
        <taxon>Tracheophyta</taxon>
        <taxon>Spermatophyta</taxon>
        <taxon>Magnoliopsida</taxon>
        <taxon>eudicotyledons</taxon>
        <taxon>Gunneridae</taxon>
        <taxon>Pentapetalae</taxon>
        <taxon>rosids</taxon>
        <taxon>malvids</taxon>
        <taxon>Myrtales</taxon>
        <taxon>Melastomataceae</taxon>
        <taxon>Melastomatoideae</taxon>
        <taxon>Melastomateae</taxon>
        <taxon>Melastoma</taxon>
    </lineage>
</organism>
<reference evidence="2" key="1">
    <citation type="journal article" date="2023" name="Front. Plant Sci.">
        <title>Chromosomal-level genome assembly of Melastoma candidum provides insights into trichome evolution.</title>
        <authorList>
            <person name="Zhong Y."/>
            <person name="Wu W."/>
            <person name="Sun C."/>
            <person name="Zou P."/>
            <person name="Liu Y."/>
            <person name="Dai S."/>
            <person name="Zhou R."/>
        </authorList>
    </citation>
    <scope>NUCLEOTIDE SEQUENCE [LARGE SCALE GENOMIC DNA]</scope>
</reference>
<keyword evidence="2" id="KW-1185">Reference proteome</keyword>
<dbReference type="Proteomes" id="UP001057402">
    <property type="component" value="Chromosome 2"/>
</dbReference>
<evidence type="ECO:0000313" key="1">
    <source>
        <dbReference type="EMBL" id="KAI4384979.1"/>
    </source>
</evidence>
<sequence length="214" mass="23529">MYNYKPSTPPKGLVPPPDHHHLRFCRPNCSLSLHPNLLLINKQTPFLLSFIFLMEHNHGSSSEESGWTTYLRDFSGGYNFSSTYCSSLVSDAASHARRPSPIAGDKIKAPKKVNLVKKTTRRAGDVTHEDPLEDTASSPANSPRIIDRVKGTDRPGHANQKHKGKDGGGGKWEKSGLGCEVDDGRRSMDRKEGNSSDLKKRGLCLVSLSSLFMG</sequence>
<proteinExistence type="predicted"/>
<evidence type="ECO:0000313" key="2">
    <source>
        <dbReference type="Proteomes" id="UP001057402"/>
    </source>
</evidence>
<protein>
    <submittedName>
        <fullName evidence="1">Uncharacterized protein</fullName>
    </submittedName>
</protein>
<accession>A0ACB9S561</accession>
<comment type="caution">
    <text evidence="1">The sequence shown here is derived from an EMBL/GenBank/DDBJ whole genome shotgun (WGS) entry which is preliminary data.</text>
</comment>
<dbReference type="EMBL" id="CM042881">
    <property type="protein sequence ID" value="KAI4384979.1"/>
    <property type="molecule type" value="Genomic_DNA"/>
</dbReference>